<evidence type="ECO:0000313" key="2">
    <source>
        <dbReference type="EMBL" id="TVY41174.1"/>
    </source>
</evidence>
<proteinExistence type="predicted"/>
<evidence type="ECO:0000313" key="3">
    <source>
        <dbReference type="Proteomes" id="UP000481288"/>
    </source>
</evidence>
<dbReference type="PRINTS" id="PR00081">
    <property type="entry name" value="GDHRDH"/>
</dbReference>
<evidence type="ECO:0000256" key="1">
    <source>
        <dbReference type="ARBA" id="ARBA00023002"/>
    </source>
</evidence>
<reference evidence="2 3" key="1">
    <citation type="submission" date="2018-05" db="EMBL/GenBank/DDBJ databases">
        <title>Whole genome sequencing for identification of molecular markers to develop diagnostic detection tools for the regulated plant pathogen Lachnellula willkommii.</title>
        <authorList>
            <person name="Giroux E."/>
            <person name="Bilodeau G."/>
        </authorList>
    </citation>
    <scope>NUCLEOTIDE SEQUENCE [LARGE SCALE GENOMIC DNA]</scope>
    <source>
        <strain evidence="2 3">CBS 625.97</strain>
    </source>
</reference>
<dbReference type="Proteomes" id="UP000481288">
    <property type="component" value="Unassembled WGS sequence"/>
</dbReference>
<dbReference type="GO" id="GO:0016491">
    <property type="term" value="F:oxidoreductase activity"/>
    <property type="evidence" value="ECO:0007669"/>
    <property type="project" value="UniProtKB-KW"/>
</dbReference>
<sequence length="336" mass="36182">MFNLPAGFLTSFLKSQLFTTLPIPSTPFTGQTILITGANIGLGLEAARHFARLDASKLIIGCRTLSKGLAAKASILASTQRTEEECLIEVWEVDLASFASVAAFCRRAAELERLDVVVENAGIAVPTFELVEGYESTVAVNVVSTFLMALLLVPKLRQSGARYGVVPRLTIVASDAHEQAAFKEQNAKHIFEALTTGGQKEQPDKYNTSKLLEILTIRCLAPALSASASPKPNIILNTLTPGFCHSALMRSARFPLNVAAYIGKLILARSTEVGSRTLVAAASAGEESHGCYMADCKIRQPSAWVRSEKGAETQKRVYEELMEILEGIQPGITGNI</sequence>
<dbReference type="OrthoDB" id="542013at2759"/>
<dbReference type="EMBL" id="QGMG01002005">
    <property type="protein sequence ID" value="TVY41174.1"/>
    <property type="molecule type" value="Genomic_DNA"/>
</dbReference>
<gene>
    <name evidence="2" type="primary">sol3_1</name>
    <name evidence="2" type="ORF">LCER1_G009146</name>
</gene>
<dbReference type="PANTHER" id="PTHR43157">
    <property type="entry name" value="PHOSPHATIDYLINOSITOL-GLYCAN BIOSYNTHESIS CLASS F PROTEIN-RELATED"/>
    <property type="match status" value="1"/>
</dbReference>
<dbReference type="InterPro" id="IPR036291">
    <property type="entry name" value="NAD(P)-bd_dom_sf"/>
</dbReference>
<dbReference type="Gene3D" id="3.40.50.720">
    <property type="entry name" value="NAD(P)-binding Rossmann-like Domain"/>
    <property type="match status" value="1"/>
</dbReference>
<dbReference type="InterPro" id="IPR002347">
    <property type="entry name" value="SDR_fam"/>
</dbReference>
<keyword evidence="3" id="KW-1185">Reference proteome</keyword>
<accession>A0A7D8YIB3</accession>
<dbReference type="AlphaFoldDB" id="A0A7D8YIB3"/>
<comment type="caution">
    <text evidence="2">The sequence shown here is derived from an EMBL/GenBank/DDBJ whole genome shotgun (WGS) entry which is preliminary data.</text>
</comment>
<organism evidence="2 3">
    <name type="scientific">Lachnellula cervina</name>
    <dbReference type="NCBI Taxonomy" id="1316786"/>
    <lineage>
        <taxon>Eukaryota</taxon>
        <taxon>Fungi</taxon>
        <taxon>Dikarya</taxon>
        <taxon>Ascomycota</taxon>
        <taxon>Pezizomycotina</taxon>
        <taxon>Leotiomycetes</taxon>
        <taxon>Helotiales</taxon>
        <taxon>Lachnaceae</taxon>
        <taxon>Lachnellula</taxon>
    </lineage>
</organism>
<name>A0A7D8YIB3_9HELO</name>
<dbReference type="PANTHER" id="PTHR43157:SF31">
    <property type="entry name" value="PHOSPHATIDYLINOSITOL-GLYCAN BIOSYNTHESIS CLASS F PROTEIN"/>
    <property type="match status" value="1"/>
</dbReference>
<dbReference type="Pfam" id="PF00106">
    <property type="entry name" value="adh_short"/>
    <property type="match status" value="1"/>
</dbReference>
<dbReference type="SUPFAM" id="SSF51735">
    <property type="entry name" value="NAD(P)-binding Rossmann-fold domains"/>
    <property type="match status" value="1"/>
</dbReference>
<keyword evidence="1" id="KW-0560">Oxidoreductase</keyword>
<protein>
    <submittedName>
        <fullName evidence="2">Short chain dehydrogenase sol3</fullName>
    </submittedName>
</protein>